<sequence>MAARAGEWTKVYHCICKVREERCGVGAIIIDLSVGGSSVEEFLIRVEKTLLTLQILDVRNIERGWTGNVGRGEVVVAASARTFRLNGSRELRIYVGFVQLAVKPLFEKAVIRALRLESGPGRLPELAALKLAIVESLLPNGTDQLGPPNCKIFHM</sequence>
<comment type="caution">
    <text evidence="1">The sequence shown here is derived from an EMBL/GenBank/DDBJ whole genome shotgun (WGS) entry which is preliminary data.</text>
</comment>
<accession>A0ACC0NVF6</accession>
<keyword evidence="2" id="KW-1185">Reference proteome</keyword>
<proteinExistence type="predicted"/>
<dbReference type="EMBL" id="CM046392">
    <property type="protein sequence ID" value="KAI8557200.1"/>
    <property type="molecule type" value="Genomic_DNA"/>
</dbReference>
<gene>
    <name evidence="1" type="ORF">RHMOL_Rhmol05G0317800</name>
</gene>
<evidence type="ECO:0000313" key="1">
    <source>
        <dbReference type="EMBL" id="KAI8557200.1"/>
    </source>
</evidence>
<organism evidence="1 2">
    <name type="scientific">Rhododendron molle</name>
    <name type="common">Chinese azalea</name>
    <name type="synonym">Azalea mollis</name>
    <dbReference type="NCBI Taxonomy" id="49168"/>
    <lineage>
        <taxon>Eukaryota</taxon>
        <taxon>Viridiplantae</taxon>
        <taxon>Streptophyta</taxon>
        <taxon>Embryophyta</taxon>
        <taxon>Tracheophyta</taxon>
        <taxon>Spermatophyta</taxon>
        <taxon>Magnoliopsida</taxon>
        <taxon>eudicotyledons</taxon>
        <taxon>Gunneridae</taxon>
        <taxon>Pentapetalae</taxon>
        <taxon>asterids</taxon>
        <taxon>Ericales</taxon>
        <taxon>Ericaceae</taxon>
        <taxon>Ericoideae</taxon>
        <taxon>Rhodoreae</taxon>
        <taxon>Rhododendron</taxon>
    </lineage>
</organism>
<name>A0ACC0NVF6_RHOML</name>
<evidence type="ECO:0000313" key="2">
    <source>
        <dbReference type="Proteomes" id="UP001062846"/>
    </source>
</evidence>
<protein>
    <submittedName>
        <fullName evidence="1">Uncharacterized protein</fullName>
    </submittedName>
</protein>
<dbReference type="Proteomes" id="UP001062846">
    <property type="component" value="Chromosome 5"/>
</dbReference>
<reference evidence="1" key="1">
    <citation type="submission" date="2022-02" db="EMBL/GenBank/DDBJ databases">
        <title>Plant Genome Project.</title>
        <authorList>
            <person name="Zhang R.-G."/>
        </authorList>
    </citation>
    <scope>NUCLEOTIDE SEQUENCE</scope>
    <source>
        <strain evidence="1">AT1</strain>
    </source>
</reference>